<dbReference type="SUPFAM" id="SSF50939">
    <property type="entry name" value="Sialidases"/>
    <property type="match status" value="1"/>
</dbReference>
<dbReference type="SUPFAM" id="SSF110296">
    <property type="entry name" value="Oligoxyloglucan reducing end-specific cellobiohydrolase"/>
    <property type="match status" value="1"/>
</dbReference>
<dbReference type="PANTHER" id="PTHR45982:SF1">
    <property type="entry name" value="REGULATOR OF CHROMOSOME CONDENSATION"/>
    <property type="match status" value="1"/>
</dbReference>
<evidence type="ECO:0000313" key="3">
    <source>
        <dbReference type="Proteomes" id="UP000608420"/>
    </source>
</evidence>
<proteinExistence type="predicted"/>
<feature type="signal peptide" evidence="1">
    <location>
        <begin position="1"/>
        <end position="30"/>
    </location>
</feature>
<dbReference type="Proteomes" id="UP000608420">
    <property type="component" value="Unassembled WGS sequence"/>
</dbReference>
<evidence type="ECO:0000313" key="2">
    <source>
        <dbReference type="EMBL" id="GGG02497.1"/>
    </source>
</evidence>
<reference evidence="3" key="1">
    <citation type="journal article" date="2019" name="Int. J. Syst. Evol. Microbiol.">
        <title>The Global Catalogue of Microorganisms (GCM) 10K type strain sequencing project: providing services to taxonomists for standard genome sequencing and annotation.</title>
        <authorList>
            <consortium name="The Broad Institute Genomics Platform"/>
            <consortium name="The Broad Institute Genome Sequencing Center for Infectious Disease"/>
            <person name="Wu L."/>
            <person name="Ma J."/>
        </authorList>
    </citation>
    <scope>NUCLEOTIDE SEQUENCE [LARGE SCALE GENOMIC DNA]</scope>
    <source>
        <strain evidence="3">CGMCC 1.15420</strain>
    </source>
</reference>
<name>A0ABQ1VXH8_9BACL</name>
<gene>
    <name evidence="2" type="ORF">GCM10010913_25300</name>
</gene>
<keyword evidence="1" id="KW-0732">Signal</keyword>
<dbReference type="InterPro" id="IPR051553">
    <property type="entry name" value="Ran_GTPase-activating"/>
</dbReference>
<accession>A0ABQ1VXH8</accession>
<organism evidence="2 3">
    <name type="scientific">Paenibacillus aceti</name>
    <dbReference type="NCBI Taxonomy" id="1820010"/>
    <lineage>
        <taxon>Bacteria</taxon>
        <taxon>Bacillati</taxon>
        <taxon>Bacillota</taxon>
        <taxon>Bacilli</taxon>
        <taxon>Bacillales</taxon>
        <taxon>Paenibacillaceae</taxon>
        <taxon>Paenibacillus</taxon>
    </lineage>
</organism>
<dbReference type="InterPro" id="IPR036278">
    <property type="entry name" value="Sialidase_sf"/>
</dbReference>
<dbReference type="RefSeq" id="WP_120462925.1">
    <property type="nucleotide sequence ID" value="NZ_BMIW01000017.1"/>
</dbReference>
<keyword evidence="3" id="KW-1185">Reference proteome</keyword>
<dbReference type="Gene3D" id="2.130.10.30">
    <property type="entry name" value="Regulator of chromosome condensation 1/beta-lactamase-inhibitor protein II"/>
    <property type="match status" value="2"/>
</dbReference>
<dbReference type="EMBL" id="BMIW01000017">
    <property type="protein sequence ID" value="GGG02497.1"/>
    <property type="molecule type" value="Genomic_DNA"/>
</dbReference>
<dbReference type="SUPFAM" id="SSF50985">
    <property type="entry name" value="RCC1/BLIP-II"/>
    <property type="match status" value="1"/>
</dbReference>
<dbReference type="InterPro" id="IPR000408">
    <property type="entry name" value="Reg_chr_condens"/>
</dbReference>
<dbReference type="InterPro" id="IPR009091">
    <property type="entry name" value="RCC1/BLIP-II"/>
</dbReference>
<sequence>MLNCTRRVLIGVLSCVVFLTTFLANSPSIAAEGAASSSNKQVKIKKMTAATNAVYALDSENRIWSIVRYSAGYRPNVLKFFRDQPIQDLKTDSGHLLVLLKDGTVWKHSNTEKQEKLFEQIPGLQDVTSIHANGSLSYAMTAEGTVWRFSPYESSEMVRIEGIRAQDVVQFDDTYVVKTDGTVWDLYPYGKGDVPEQIEGLTNIKKVVVGNTGSTTYALTQDGEVWGWGFHTSGELPLDGLSSSPEYLDTPLHMENLHQVKDIMAGNQHFAVIKEDGSVWAWGLNQLYQLGDGTKKHSSIPVLIQQLDHVGQLVSSSSLDETFAIFSDGTVKAWGSFEDCFISFCDQVSISTPTVIRFPPPLHDFEDRFTLQYSGKKGSALSTQASDNQGNIVIVGEKKLIVSHNYGQTWENEQLPFVSYSRQLSYVHDRFYLWSNVDSTEVYTSKDGRVWTKQVITVADEKHLSITNISWTNKQFIALLSTDFETKVYTSMNGASWQLAGTVKDTMQEIVWNGKRYTAFGGGYEIHKKTGKNQFQSSPHDKGKYGEIIVYTSDNLTSWTHQSGAKRAAPHAGFNVIPVKNYYYQVWEVDKNGVIVLLDMYDNMLTSQDGITFNLKKSPSVFYKEDIHSQIFWNGRQYLVYTSSVRGEANVQVSTDQVHWKQQKISNIPVRMNVVKSGQTFVGITESGIIATSQDGLNWKIKRSASFEASLYEVQKFNNRYMAVGTEISPAILTSNDGQQWKSLLQIDYSDYSASRELKSVAWSGTTYVAVGGELTWISKDGVTWKKTGKPLTDNQFTKVIWTGKQFLASANTFTNQGKQSKTILYTSTDGQSWKRALEWRGQLYDLAAHGGIVLAVGTNNKQAVIVRSTNLKDWKTQTFTLGKDSPKWNPDPNDGSENYAQAFMHVQWVNNRFTLLSDHIYTSTDGITWSVIKGDYSEYVSDRYDQASVVNGRILWTGKDYRYYTRSVLAVSKDLTDWVFYKLPDEVYVLKDMIWTGRNLLGVGEDGLIVHISDR</sequence>
<dbReference type="Pfam" id="PF00415">
    <property type="entry name" value="RCC1"/>
    <property type="match status" value="1"/>
</dbReference>
<feature type="chain" id="PRO_5047086541" description="Photosynthesis system II assembly factor Ycf48/Hcf136-like domain-containing protein" evidence="1">
    <location>
        <begin position="31"/>
        <end position="1016"/>
    </location>
</feature>
<dbReference type="PANTHER" id="PTHR45982">
    <property type="entry name" value="REGULATOR OF CHROMOSOME CONDENSATION"/>
    <property type="match status" value="1"/>
</dbReference>
<evidence type="ECO:0000256" key="1">
    <source>
        <dbReference type="SAM" id="SignalP"/>
    </source>
</evidence>
<comment type="caution">
    <text evidence="2">The sequence shown here is derived from an EMBL/GenBank/DDBJ whole genome shotgun (WGS) entry which is preliminary data.</text>
</comment>
<protein>
    <recommendedName>
        <fullName evidence="4">Photosynthesis system II assembly factor Ycf48/Hcf136-like domain-containing protein</fullName>
    </recommendedName>
</protein>
<evidence type="ECO:0008006" key="4">
    <source>
        <dbReference type="Google" id="ProtNLM"/>
    </source>
</evidence>
<dbReference type="PROSITE" id="PS50012">
    <property type="entry name" value="RCC1_3"/>
    <property type="match status" value="2"/>
</dbReference>